<evidence type="ECO:0000313" key="9">
    <source>
        <dbReference type="Proteomes" id="UP000230233"/>
    </source>
</evidence>
<dbReference type="CDD" id="cd00182">
    <property type="entry name" value="T-box"/>
    <property type="match status" value="2"/>
</dbReference>
<keyword evidence="3" id="KW-0804">Transcription</keyword>
<dbReference type="SMART" id="SM00425">
    <property type="entry name" value="TBOX"/>
    <property type="match status" value="2"/>
</dbReference>
<feature type="region of interest" description="Disordered" evidence="6">
    <location>
        <begin position="464"/>
        <end position="519"/>
    </location>
</feature>
<dbReference type="EMBL" id="PDUG01000004">
    <property type="protein sequence ID" value="PIC31374.1"/>
    <property type="molecule type" value="Genomic_DNA"/>
</dbReference>
<dbReference type="Proteomes" id="UP000230233">
    <property type="component" value="Chromosome IV"/>
</dbReference>
<evidence type="ECO:0000256" key="4">
    <source>
        <dbReference type="ARBA" id="ARBA00023242"/>
    </source>
</evidence>
<dbReference type="PANTHER" id="PTHR11267:SF204">
    <property type="entry name" value="SPADETAIL"/>
    <property type="match status" value="1"/>
</dbReference>
<dbReference type="GO" id="GO:0001708">
    <property type="term" value="P:cell fate specification"/>
    <property type="evidence" value="ECO:0007669"/>
    <property type="project" value="TreeGrafter"/>
</dbReference>
<dbReference type="PRINTS" id="PR00937">
    <property type="entry name" value="TBOX"/>
</dbReference>
<sequence>MSESKSTEIKVELLDVEKWKRLHETDNEMLIGVVGRSLFPGLQYRIKNLNSSKKYTVGLKMRLCNLKPYRYHVNTGWKEDYRAENVTEIESEEIFLETITSEKAWSGDDLMKRGIDFQGAKVLNKLARSDKELTTPKKEQIAMNVFPNCKYIPILTIYESTPWGDFFISTFQFEETKFIAVTEYKNSDIATVKSILNKFVRNNGQKEASGEVKDLLEVEEPENDSIQGSIDVSPAGPPTSKVLLELQPGANQEIEVELLDRDAWKRLDSLNDGNEMAIRVSGRSLFPRLQFKIKNLEPLKKYTVGLKMRLCDLKHYRYEVNWGWKKDYSIEDVTEMESNEIFLKPREPKSDWSGGDLMKYGIDFGLAKIYNKATKTGKEKTTPEKVDKKLSMRVLVNYKYIPILTIYESTSLGDFFIRAFQFDETKFITVTEYKNPDISAVKTISNKFVRYSVRKGAMEALKKSEMLKNNAEQSSEDSYHESTKRAKVSPLKERNLEATSSFSSESFESTSSGGPLPQNHQNGYNNYVMSPYAFSPIGFQNFWNLPSFENPNFSYQ</sequence>
<dbReference type="SUPFAM" id="SSF49417">
    <property type="entry name" value="p53-like transcription factors"/>
    <property type="match status" value="2"/>
</dbReference>
<comment type="caution">
    <text evidence="5">Lacks conserved residue(s) required for the propagation of feature annotation.</text>
</comment>
<dbReference type="InterPro" id="IPR036960">
    <property type="entry name" value="T-box_sf"/>
</dbReference>
<comment type="subcellular location">
    <subcellularLocation>
        <location evidence="5">Nucleus</location>
    </subcellularLocation>
</comment>
<dbReference type="Gene3D" id="2.60.40.820">
    <property type="entry name" value="Transcription factor, T-box"/>
    <property type="match status" value="2"/>
</dbReference>
<dbReference type="PANTHER" id="PTHR11267">
    <property type="entry name" value="T-BOX PROTEIN-RELATED"/>
    <property type="match status" value="1"/>
</dbReference>
<keyword evidence="9" id="KW-1185">Reference proteome</keyword>
<dbReference type="InterPro" id="IPR001699">
    <property type="entry name" value="TF_T-box"/>
</dbReference>
<organism evidence="8 9">
    <name type="scientific">Caenorhabditis nigoni</name>
    <dbReference type="NCBI Taxonomy" id="1611254"/>
    <lineage>
        <taxon>Eukaryota</taxon>
        <taxon>Metazoa</taxon>
        <taxon>Ecdysozoa</taxon>
        <taxon>Nematoda</taxon>
        <taxon>Chromadorea</taxon>
        <taxon>Rhabditida</taxon>
        <taxon>Rhabditina</taxon>
        <taxon>Rhabditomorpha</taxon>
        <taxon>Rhabditoidea</taxon>
        <taxon>Rhabditidae</taxon>
        <taxon>Peloderinae</taxon>
        <taxon>Caenorhabditis</taxon>
    </lineage>
</organism>
<proteinExistence type="predicted"/>
<dbReference type="GO" id="GO:0000981">
    <property type="term" value="F:DNA-binding transcription factor activity, RNA polymerase II-specific"/>
    <property type="evidence" value="ECO:0007669"/>
    <property type="project" value="TreeGrafter"/>
</dbReference>
<feature type="compositionally biased region" description="Basic and acidic residues" evidence="6">
    <location>
        <begin position="477"/>
        <end position="496"/>
    </location>
</feature>
<keyword evidence="1" id="KW-0805">Transcription regulation</keyword>
<name>A0A2G5TVT7_9PELO</name>
<dbReference type="InterPro" id="IPR046360">
    <property type="entry name" value="T-box_DNA-bd"/>
</dbReference>
<evidence type="ECO:0000313" key="8">
    <source>
        <dbReference type="EMBL" id="PIC31374.1"/>
    </source>
</evidence>
<keyword evidence="4 5" id="KW-0539">Nucleus</keyword>
<keyword evidence="2 5" id="KW-0238">DNA-binding</keyword>
<protein>
    <recommendedName>
        <fullName evidence="7">T-box domain-containing protein</fullName>
    </recommendedName>
</protein>
<evidence type="ECO:0000256" key="2">
    <source>
        <dbReference type="ARBA" id="ARBA00023125"/>
    </source>
</evidence>
<dbReference type="GO" id="GO:0000978">
    <property type="term" value="F:RNA polymerase II cis-regulatory region sequence-specific DNA binding"/>
    <property type="evidence" value="ECO:0007669"/>
    <property type="project" value="InterPro"/>
</dbReference>
<dbReference type="FunFam" id="2.60.40.820:FF:000020">
    <property type="entry name" value="T-box transcription factor 18"/>
    <property type="match status" value="2"/>
</dbReference>
<dbReference type="InterPro" id="IPR008967">
    <property type="entry name" value="p53-like_TF_DNA-bd_sf"/>
</dbReference>
<feature type="compositionally biased region" description="Low complexity" evidence="6">
    <location>
        <begin position="499"/>
        <end position="512"/>
    </location>
</feature>
<evidence type="ECO:0000256" key="6">
    <source>
        <dbReference type="SAM" id="MobiDB-lite"/>
    </source>
</evidence>
<dbReference type="PROSITE" id="PS50252">
    <property type="entry name" value="TBOX_3"/>
    <property type="match status" value="2"/>
</dbReference>
<dbReference type="AlphaFoldDB" id="A0A2G5TVT7"/>
<dbReference type="GO" id="GO:0005634">
    <property type="term" value="C:nucleus"/>
    <property type="evidence" value="ECO:0007669"/>
    <property type="project" value="UniProtKB-SubCell"/>
</dbReference>
<evidence type="ECO:0000256" key="3">
    <source>
        <dbReference type="ARBA" id="ARBA00023163"/>
    </source>
</evidence>
<dbReference type="Pfam" id="PF00907">
    <property type="entry name" value="T-box"/>
    <property type="match status" value="2"/>
</dbReference>
<dbReference type="GO" id="GO:0000785">
    <property type="term" value="C:chromatin"/>
    <property type="evidence" value="ECO:0007669"/>
    <property type="project" value="TreeGrafter"/>
</dbReference>
<evidence type="ECO:0000256" key="5">
    <source>
        <dbReference type="PROSITE-ProRule" id="PRU00201"/>
    </source>
</evidence>
<feature type="domain" description="T-box" evidence="7">
    <location>
        <begin position="258"/>
        <end position="454"/>
    </location>
</feature>
<evidence type="ECO:0000256" key="1">
    <source>
        <dbReference type="ARBA" id="ARBA00023015"/>
    </source>
</evidence>
<evidence type="ECO:0000259" key="7">
    <source>
        <dbReference type="PROSITE" id="PS50252"/>
    </source>
</evidence>
<feature type="domain" description="T-box" evidence="7">
    <location>
        <begin position="13"/>
        <end position="205"/>
    </location>
</feature>
<accession>A0A2G5TVT7</accession>
<comment type="caution">
    <text evidence="8">The sequence shown here is derived from an EMBL/GenBank/DDBJ whole genome shotgun (WGS) entry which is preliminary data.</text>
</comment>
<dbReference type="GO" id="GO:0045893">
    <property type="term" value="P:positive regulation of DNA-templated transcription"/>
    <property type="evidence" value="ECO:0007669"/>
    <property type="project" value="InterPro"/>
</dbReference>
<gene>
    <name evidence="8" type="primary">Cnig_chr_IV.g12098</name>
    <name evidence="8" type="ORF">B9Z55_012098</name>
</gene>
<reference evidence="9" key="1">
    <citation type="submission" date="2017-10" db="EMBL/GenBank/DDBJ databases">
        <title>Rapid genome shrinkage in a self-fertile nematode reveals novel sperm competition proteins.</title>
        <authorList>
            <person name="Yin D."/>
            <person name="Schwarz E.M."/>
            <person name="Thomas C.G."/>
            <person name="Felde R.L."/>
            <person name="Korf I.F."/>
            <person name="Cutter A.D."/>
            <person name="Schartner C.M."/>
            <person name="Ralston E.J."/>
            <person name="Meyer B.J."/>
            <person name="Haag E.S."/>
        </authorList>
    </citation>
    <scope>NUCLEOTIDE SEQUENCE [LARGE SCALE GENOMIC DNA]</scope>
    <source>
        <strain evidence="9">JU1422</strain>
    </source>
</reference>
<dbReference type="STRING" id="1611254.A0A2G5TVT7"/>
<dbReference type="OrthoDB" id="7442607at2759"/>